<name>A0AAN1M502_BIFBR</name>
<dbReference type="AlphaFoldDB" id="A0AAN1M502"/>
<gene>
    <name evidence="2" type="ORF">DRBB29_0745</name>
</gene>
<dbReference type="EMBL" id="CP023198">
    <property type="protein sequence ID" value="AUE18305.1"/>
    <property type="molecule type" value="Genomic_DNA"/>
</dbReference>
<protein>
    <recommendedName>
        <fullName evidence="1">Bacteriophage Mx8 p63 C-terminal domain-containing protein</fullName>
    </recommendedName>
</protein>
<proteinExistence type="predicted"/>
<dbReference type="Pfam" id="PF10546">
    <property type="entry name" value="P63C"/>
    <property type="match status" value="1"/>
</dbReference>
<accession>A0AAN1M502</accession>
<dbReference type="Proteomes" id="UP000232496">
    <property type="component" value="Chromosome"/>
</dbReference>
<reference evidence="2 3" key="1">
    <citation type="submission" date="2017-09" db="EMBL/GenBank/DDBJ databases">
        <title>Comparative genomics and methylome analysis of the gut commensal Bifidobacterium breve.</title>
        <authorList>
            <person name="Bottacini F."/>
            <person name="Morrissey R."/>
            <person name="Roberts R.J."/>
            <person name="James K."/>
            <person name="van Breen J."/>
            <person name="Egan M."/>
            <person name="Lambert J."/>
            <person name="van Limpt K."/>
            <person name="Stanton C."/>
            <person name="Knol J."/>
            <person name="O' Connell Motherway M."/>
            <person name="van Sinderen D."/>
        </authorList>
    </citation>
    <scope>NUCLEOTIDE SEQUENCE [LARGE SCALE GENOMIC DNA]</scope>
    <source>
        <strain evidence="2 3">DRBB29</strain>
    </source>
</reference>
<evidence type="ECO:0000313" key="2">
    <source>
        <dbReference type="EMBL" id="AUE18305.1"/>
    </source>
</evidence>
<feature type="domain" description="Bacteriophage Mx8 p63 C-terminal" evidence="1">
    <location>
        <begin position="169"/>
        <end position="263"/>
    </location>
</feature>
<sequence>MSERESGETARYSGILHLGDDIEIPCGVMDDGTRLLSERAVTKALGGKRGGSHWLRQKEGVQLPVYASANNLQPYISASLGIKLVSHRLWRAKGTGGFGAYGIDATALPEICEVYLNARKAGALTASQQHIAEQAEALMIALAKVGVVAIVDEATGYQAVRQRDELQRLLSKYIAEELQPWAKRFPDEFYTQMFRLRGWDYGSLGAGGKKPRIVGKLTNEIVYERLPRGVLEELKRKNPPTVEGRRKYKHHQFLTEDIGDEHLERQISADITLMRASGSWAEFERLLDRAYPKFGAVQGELDIED</sequence>
<evidence type="ECO:0000259" key="1">
    <source>
        <dbReference type="Pfam" id="PF10546"/>
    </source>
</evidence>
<evidence type="ECO:0000313" key="3">
    <source>
        <dbReference type="Proteomes" id="UP000232496"/>
    </source>
</evidence>
<dbReference type="InterPro" id="IPR018874">
    <property type="entry name" value="Phage_Mx8_p63_C"/>
</dbReference>
<organism evidence="2 3">
    <name type="scientific">Bifidobacterium breve</name>
    <dbReference type="NCBI Taxonomy" id="1685"/>
    <lineage>
        <taxon>Bacteria</taxon>
        <taxon>Bacillati</taxon>
        <taxon>Actinomycetota</taxon>
        <taxon>Actinomycetes</taxon>
        <taxon>Bifidobacteriales</taxon>
        <taxon>Bifidobacteriaceae</taxon>
        <taxon>Bifidobacterium</taxon>
    </lineage>
</organism>
<dbReference type="RefSeq" id="WP_106621539.1">
    <property type="nucleotide sequence ID" value="NZ_CP021552.1"/>
</dbReference>